<accession>A0AAW1FP29</accession>
<keyword evidence="2" id="KW-1185">Reference proteome</keyword>
<name>A0AAW1FP29_ZOAVI</name>
<organism evidence="1 2">
    <name type="scientific">Zoarces viviparus</name>
    <name type="common">Viviparous eelpout</name>
    <name type="synonym">Blennius viviparus</name>
    <dbReference type="NCBI Taxonomy" id="48416"/>
    <lineage>
        <taxon>Eukaryota</taxon>
        <taxon>Metazoa</taxon>
        <taxon>Chordata</taxon>
        <taxon>Craniata</taxon>
        <taxon>Vertebrata</taxon>
        <taxon>Euteleostomi</taxon>
        <taxon>Actinopterygii</taxon>
        <taxon>Neopterygii</taxon>
        <taxon>Teleostei</taxon>
        <taxon>Neoteleostei</taxon>
        <taxon>Acanthomorphata</taxon>
        <taxon>Eupercaria</taxon>
        <taxon>Perciformes</taxon>
        <taxon>Cottioidei</taxon>
        <taxon>Zoarcales</taxon>
        <taxon>Zoarcidae</taxon>
        <taxon>Zoarcinae</taxon>
        <taxon>Zoarces</taxon>
    </lineage>
</organism>
<dbReference type="PANTHER" id="PTHR47773:SF1">
    <property type="entry name" value="C2H2-TYPE DOMAIN-CONTAINING PROTEIN"/>
    <property type="match status" value="1"/>
</dbReference>
<gene>
    <name evidence="1" type="ORF">VZT92_006834</name>
</gene>
<dbReference type="Proteomes" id="UP001488805">
    <property type="component" value="Unassembled WGS sequence"/>
</dbReference>
<protein>
    <submittedName>
        <fullName evidence="1">Uncharacterized protein</fullName>
    </submittedName>
</protein>
<reference evidence="1 2" key="1">
    <citation type="journal article" date="2024" name="Genome Biol. Evol.">
        <title>Chromosome-level genome assembly of the viviparous eelpout Zoarces viviparus.</title>
        <authorList>
            <person name="Fuhrmann N."/>
            <person name="Brasseur M.V."/>
            <person name="Bakowski C.E."/>
            <person name="Podsiadlowski L."/>
            <person name="Prost S."/>
            <person name="Krehenwinkel H."/>
            <person name="Mayer C."/>
        </authorList>
    </citation>
    <scope>NUCLEOTIDE SEQUENCE [LARGE SCALE GENOMIC DNA]</scope>
    <source>
        <strain evidence="1">NO-MEL_2022_Ind0_liver</strain>
    </source>
</reference>
<sequence length="364" mass="41025">MRCFASGVTTESHKLYPACMRQLSHCIFEVDPEDARRLTEAKRSQLEGKHRMVGLTDAAVIRRISKQEWRLHCHRRTGGPQESSLLIQELLDTFGGPAGRDTLDIPLLNALRIQDIWSTQRTHLSCIQDQPGVQLYTQSGRLTKGGVILPVYRCARGSTSLEFFHSHLNRFIPGTRASAKHFQAFLVDGLVRWNEDRAAAAAAPPPVAAEGQVGPLHSYRGHLKHVLNQKSQRVLDFTKPAEYTGELIGVEYLYQQTGRVLEDVSLDPDTPDEAAAIESLEEEDECIAEDVEDLTIFEPDRPAQQQPGQVIQLTHRLRHPVQSPLTRMPFLRPLRFRTLFPSSPPQTLRRIYRVLMTSLGISTS</sequence>
<evidence type="ECO:0000313" key="2">
    <source>
        <dbReference type="Proteomes" id="UP001488805"/>
    </source>
</evidence>
<proteinExistence type="predicted"/>
<dbReference type="AlphaFoldDB" id="A0AAW1FP29"/>
<dbReference type="PANTHER" id="PTHR47773">
    <property type="entry name" value="SI:DKEY-9I5.2-RELATED"/>
    <property type="match status" value="1"/>
</dbReference>
<evidence type="ECO:0000313" key="1">
    <source>
        <dbReference type="EMBL" id="KAK9535931.1"/>
    </source>
</evidence>
<dbReference type="EMBL" id="JBCEZU010000046">
    <property type="protein sequence ID" value="KAK9535931.1"/>
    <property type="molecule type" value="Genomic_DNA"/>
</dbReference>
<comment type="caution">
    <text evidence="1">The sequence shown here is derived from an EMBL/GenBank/DDBJ whole genome shotgun (WGS) entry which is preliminary data.</text>
</comment>